<dbReference type="KEGG" id="beo:BEH_16955"/>
<reference evidence="2" key="2">
    <citation type="submission" date="2015-06" db="EMBL/GenBank/DDBJ databases">
        <title>Genome Sequence of Bacillus endophyticus and Analysis of its Companion Mechanism in the Ketogulonigenium vulgare-Bacillus strain Consortium.</title>
        <authorList>
            <person name="Jia N."/>
            <person name="Du J."/>
            <person name="Ding M.-Z."/>
            <person name="Gao F."/>
            <person name="Yuan Y.-J."/>
        </authorList>
    </citation>
    <scope>NUCLEOTIDE SEQUENCE [LARGE SCALE GENOMIC DNA]</scope>
    <source>
        <strain evidence="2">Hbe603</strain>
    </source>
</reference>
<accession>A0A0H4KMS2</accession>
<organism evidence="1 2">
    <name type="scientific">Priestia filamentosa</name>
    <dbReference type="NCBI Taxonomy" id="1402861"/>
    <lineage>
        <taxon>Bacteria</taxon>
        <taxon>Bacillati</taxon>
        <taxon>Bacillota</taxon>
        <taxon>Bacilli</taxon>
        <taxon>Bacillales</taxon>
        <taxon>Bacillaceae</taxon>
        <taxon>Priestia</taxon>
    </lineage>
</organism>
<keyword evidence="2" id="KW-1185">Reference proteome</keyword>
<evidence type="ECO:0000313" key="2">
    <source>
        <dbReference type="Proteomes" id="UP000036202"/>
    </source>
</evidence>
<dbReference type="PATRIC" id="fig|135735.6.peg.3604"/>
<proteinExistence type="predicted"/>
<gene>
    <name evidence="1" type="ORF">BEH_16955</name>
</gene>
<reference evidence="1 2" key="1">
    <citation type="journal article" date="2015" name="PLoS ONE">
        <title>Genome Sequence of Bacillus endophyticus and Analysis of Its Companion Mechanism in the Ketogulonigenium vulgare-Bacillus Strain Consortium.</title>
        <authorList>
            <person name="Jia N."/>
            <person name="Du J."/>
            <person name="Ding M.Z."/>
            <person name="Gao F."/>
            <person name="Yuan Y.J."/>
        </authorList>
    </citation>
    <scope>NUCLEOTIDE SEQUENCE [LARGE SCALE GENOMIC DNA]</scope>
    <source>
        <strain evidence="1 2">Hbe603</strain>
    </source>
</reference>
<dbReference type="AlphaFoldDB" id="A0A0H4KMS2"/>
<dbReference type="EMBL" id="CP011974">
    <property type="protein sequence ID" value="AKO93614.1"/>
    <property type="molecule type" value="Genomic_DNA"/>
</dbReference>
<protein>
    <submittedName>
        <fullName evidence="1">Uncharacterized protein</fullName>
    </submittedName>
</protein>
<name>A0A0H4KMS2_9BACI</name>
<sequence>MFTIARFMSIVKKLVRKPSPVFISSPIFFSKYVGYTSFSQLSEIENVFLQNELFSFVSEKEERSYSS</sequence>
<evidence type="ECO:0000313" key="1">
    <source>
        <dbReference type="EMBL" id="AKO93614.1"/>
    </source>
</evidence>
<dbReference type="Proteomes" id="UP000036202">
    <property type="component" value="Chromosome"/>
</dbReference>